<comment type="caution">
    <text evidence="8">The sequence shown here is derived from an EMBL/GenBank/DDBJ whole genome shotgun (WGS) entry which is preliminary data.</text>
</comment>
<dbReference type="SUPFAM" id="SSF48452">
    <property type="entry name" value="TPR-like"/>
    <property type="match status" value="1"/>
</dbReference>
<evidence type="ECO:0000313" key="9">
    <source>
        <dbReference type="Proteomes" id="UP000636010"/>
    </source>
</evidence>
<comment type="similarity">
    <text evidence="2">Belongs to the SusD family.</text>
</comment>
<dbReference type="Gene3D" id="1.25.40.390">
    <property type="match status" value="1"/>
</dbReference>
<evidence type="ECO:0000256" key="2">
    <source>
        <dbReference type="ARBA" id="ARBA00006275"/>
    </source>
</evidence>
<protein>
    <submittedName>
        <fullName evidence="8">Membrane protein</fullName>
    </submittedName>
</protein>
<proteinExistence type="inferred from homology"/>
<organism evidence="8 9">
    <name type="scientific">Marivirga lumbricoides</name>
    <dbReference type="NCBI Taxonomy" id="1046115"/>
    <lineage>
        <taxon>Bacteria</taxon>
        <taxon>Pseudomonadati</taxon>
        <taxon>Bacteroidota</taxon>
        <taxon>Cytophagia</taxon>
        <taxon>Cytophagales</taxon>
        <taxon>Marivirgaceae</taxon>
        <taxon>Marivirga</taxon>
    </lineage>
</organism>
<dbReference type="InterPro" id="IPR033985">
    <property type="entry name" value="SusD-like_N"/>
</dbReference>
<keyword evidence="4" id="KW-0472">Membrane</keyword>
<dbReference type="Pfam" id="PF14322">
    <property type="entry name" value="SusD-like_3"/>
    <property type="match status" value="1"/>
</dbReference>
<dbReference type="Proteomes" id="UP000636010">
    <property type="component" value="Unassembled WGS sequence"/>
</dbReference>
<keyword evidence="5" id="KW-0998">Cell outer membrane</keyword>
<keyword evidence="3" id="KW-0732">Signal</keyword>
<reference evidence="9" key="1">
    <citation type="journal article" date="2019" name="Int. J. Syst. Evol. Microbiol.">
        <title>The Global Catalogue of Microorganisms (GCM) 10K type strain sequencing project: providing services to taxonomists for standard genome sequencing and annotation.</title>
        <authorList>
            <consortium name="The Broad Institute Genomics Platform"/>
            <consortium name="The Broad Institute Genome Sequencing Center for Infectious Disease"/>
            <person name="Wu L."/>
            <person name="Ma J."/>
        </authorList>
    </citation>
    <scope>NUCLEOTIDE SEQUENCE [LARGE SCALE GENOMIC DNA]</scope>
    <source>
        <strain evidence="9">CGMCC 1.10832</strain>
    </source>
</reference>
<name>A0ABQ1LYG5_9BACT</name>
<evidence type="ECO:0000259" key="6">
    <source>
        <dbReference type="Pfam" id="PF07980"/>
    </source>
</evidence>
<dbReference type="Pfam" id="PF07980">
    <property type="entry name" value="SusD_RagB"/>
    <property type="match status" value="1"/>
</dbReference>
<dbReference type="InterPro" id="IPR011990">
    <property type="entry name" value="TPR-like_helical_dom_sf"/>
</dbReference>
<keyword evidence="9" id="KW-1185">Reference proteome</keyword>
<comment type="subcellular location">
    <subcellularLocation>
        <location evidence="1">Cell outer membrane</location>
    </subcellularLocation>
</comment>
<gene>
    <name evidence="8" type="ORF">GCM10011506_15050</name>
</gene>
<feature type="domain" description="RagB/SusD" evidence="6">
    <location>
        <begin position="359"/>
        <end position="510"/>
    </location>
</feature>
<dbReference type="EMBL" id="BMEC01000004">
    <property type="protein sequence ID" value="GGC30645.1"/>
    <property type="molecule type" value="Genomic_DNA"/>
</dbReference>
<accession>A0ABQ1LYG5</accession>
<dbReference type="CDD" id="cd08977">
    <property type="entry name" value="SusD"/>
    <property type="match status" value="1"/>
</dbReference>
<feature type="domain" description="SusD-like N-terminal" evidence="7">
    <location>
        <begin position="37"/>
        <end position="228"/>
    </location>
</feature>
<evidence type="ECO:0000313" key="8">
    <source>
        <dbReference type="EMBL" id="GGC30645.1"/>
    </source>
</evidence>
<evidence type="ECO:0000259" key="7">
    <source>
        <dbReference type="Pfam" id="PF14322"/>
    </source>
</evidence>
<evidence type="ECO:0000256" key="5">
    <source>
        <dbReference type="ARBA" id="ARBA00023237"/>
    </source>
</evidence>
<sequence length="518" mass="58008">MLEVLIFKMYNMKKIINKYRLVSLFTLLILCSCSDEFLDAPSETQLTPTDLPDGITAFDGIAETMYFEPWFTFNDKFLIAVGDMYAGNIYSFDGAYQQFRDAQVTSQNPILTEGYVSLFSVIDQANNLMSLVEERKDELPEDDYNSLIGVGRFMRANAYFYLVRSFGAVPIVDGINTEPQPKRNLVDDVYKFIKSDLEFAAENLPEFAAKRGFVTQDVAKGILAKVHLTLGEYSESASLTEEIIGGQYSLIQQFGDLFNSPENNNSAESMFALQWISLATVWGTQNTNQAYIVPFGSGITGGQDGWGVYLPSISLQQDFTDEDGRKKATIMEDGDFYPELLSSEGGFTYEKSLSATSANFRKYIVGSAAERTDVFFMKTSQNTIILRYADVLLMHAEAKLAGASSTSDPSALNAYNEVRRRAGLPTKTVLTREELFTERRVEFALEGQYFFDLKRRGISEAISVISQQEVGFYSDEARTELVSIKITPGANYFELPIPQSAINTNPSLLEEPVPYNFN</sequence>
<evidence type="ECO:0000256" key="3">
    <source>
        <dbReference type="ARBA" id="ARBA00022729"/>
    </source>
</evidence>
<dbReference type="InterPro" id="IPR012944">
    <property type="entry name" value="SusD_RagB_dom"/>
</dbReference>
<evidence type="ECO:0000256" key="4">
    <source>
        <dbReference type="ARBA" id="ARBA00023136"/>
    </source>
</evidence>
<evidence type="ECO:0000256" key="1">
    <source>
        <dbReference type="ARBA" id="ARBA00004442"/>
    </source>
</evidence>